<keyword evidence="3" id="KW-0964">Secreted</keyword>
<dbReference type="PANTHER" id="PTHR33353:SF34">
    <property type="entry name" value="ENDO-BETA-1,4-GLUCANASE D"/>
    <property type="match status" value="1"/>
</dbReference>
<feature type="chain" id="PRO_5041299542" description="lytic cellulose monooxygenase (C4-dehydrogenating)" evidence="12">
    <location>
        <begin position="19"/>
        <end position="240"/>
    </location>
</feature>
<proteinExistence type="inferred from homology"/>
<dbReference type="GO" id="GO:0005576">
    <property type="term" value="C:extracellular region"/>
    <property type="evidence" value="ECO:0007669"/>
    <property type="project" value="UniProtKB-SubCell"/>
</dbReference>
<dbReference type="PANTHER" id="PTHR33353">
    <property type="entry name" value="PUTATIVE (AFU_ORTHOLOGUE AFUA_1G12560)-RELATED"/>
    <property type="match status" value="1"/>
</dbReference>
<feature type="signal peptide" evidence="12">
    <location>
        <begin position="1"/>
        <end position="18"/>
    </location>
</feature>
<evidence type="ECO:0000256" key="5">
    <source>
        <dbReference type="ARBA" id="ARBA00023001"/>
    </source>
</evidence>
<name>A0AA39GPX0_SARSR</name>
<evidence type="ECO:0000256" key="11">
    <source>
        <dbReference type="ARBA" id="ARBA00047174"/>
    </source>
</evidence>
<sequence length="240" mass="24569">MALYAAVSALAFATGAFAHGHVQTVIADGVSYSGGIPHGAPADAVGWAAANQDNGFVEPNSFNSADIICHKSATPASNHAVVAAGGTVTLQWDTWPESHKGPVIDYLASCNGDCGSVDKSSLSFAKIAESGHISGSNPGTWAADELIANGNSWTVEIPSSVRPGKYVLRHEIIALHSAGNANGAQAYPQCINIEVTGSGSTVPSGSSATSFYTATDPGILFNLYGEFSSYDIPGPALWQG</sequence>
<evidence type="ECO:0000256" key="8">
    <source>
        <dbReference type="ARBA" id="ARBA00023326"/>
    </source>
</evidence>
<evidence type="ECO:0000256" key="6">
    <source>
        <dbReference type="ARBA" id="ARBA00023157"/>
    </source>
</evidence>
<evidence type="ECO:0000313" key="14">
    <source>
        <dbReference type="EMBL" id="KAK0390598.1"/>
    </source>
</evidence>
<dbReference type="Gene3D" id="2.70.50.70">
    <property type="match status" value="1"/>
</dbReference>
<evidence type="ECO:0000256" key="10">
    <source>
        <dbReference type="ARBA" id="ARBA00045077"/>
    </source>
</evidence>
<dbReference type="CDD" id="cd21175">
    <property type="entry name" value="LPMO_AA9"/>
    <property type="match status" value="1"/>
</dbReference>
<keyword evidence="6" id="KW-1015">Disulfide bond</keyword>
<accession>A0AA39GPX0</accession>
<evidence type="ECO:0000256" key="12">
    <source>
        <dbReference type="SAM" id="SignalP"/>
    </source>
</evidence>
<comment type="caution">
    <text evidence="14">The sequence shown here is derived from an EMBL/GenBank/DDBJ whole genome shotgun (WGS) entry which is preliminary data.</text>
</comment>
<evidence type="ECO:0000256" key="7">
    <source>
        <dbReference type="ARBA" id="ARBA00023277"/>
    </source>
</evidence>
<keyword evidence="5" id="KW-0136">Cellulose degradation</keyword>
<feature type="domain" description="Auxiliary Activity family 9 catalytic" evidence="13">
    <location>
        <begin position="19"/>
        <end position="227"/>
    </location>
</feature>
<keyword evidence="15" id="KW-1185">Reference proteome</keyword>
<dbReference type="EMBL" id="JAPDFR010000001">
    <property type="protein sequence ID" value="KAK0390598.1"/>
    <property type="molecule type" value="Genomic_DNA"/>
</dbReference>
<keyword evidence="8" id="KW-0624">Polysaccharide degradation</keyword>
<dbReference type="AlphaFoldDB" id="A0AA39GPX0"/>
<evidence type="ECO:0000259" key="13">
    <source>
        <dbReference type="Pfam" id="PF03443"/>
    </source>
</evidence>
<dbReference type="InterPro" id="IPR049892">
    <property type="entry name" value="AA9"/>
</dbReference>
<keyword evidence="7" id="KW-0119">Carbohydrate metabolism</keyword>
<comment type="catalytic activity">
    <reaction evidence="10">
        <text>[(1-&gt;4)-beta-D-glucosyl]n+m + reduced acceptor + O2 = 4-dehydro-beta-D-glucosyl-[(1-&gt;4)-beta-D-glucosyl]n-1 + [(1-&gt;4)-beta-D-glucosyl]m + acceptor + H2O.</text>
        <dbReference type="EC" id="1.14.99.56"/>
    </reaction>
</comment>
<evidence type="ECO:0000256" key="9">
    <source>
        <dbReference type="ARBA" id="ARBA00044502"/>
    </source>
</evidence>
<organism evidence="14 15">
    <name type="scientific">Sarocladium strictum</name>
    <name type="common">Black bundle disease fungus</name>
    <name type="synonym">Acremonium strictum</name>
    <dbReference type="NCBI Taxonomy" id="5046"/>
    <lineage>
        <taxon>Eukaryota</taxon>
        <taxon>Fungi</taxon>
        <taxon>Dikarya</taxon>
        <taxon>Ascomycota</taxon>
        <taxon>Pezizomycotina</taxon>
        <taxon>Sordariomycetes</taxon>
        <taxon>Hypocreomycetidae</taxon>
        <taxon>Hypocreales</taxon>
        <taxon>Sarocladiaceae</taxon>
        <taxon>Sarocladium</taxon>
    </lineage>
</organism>
<dbReference type="Pfam" id="PF03443">
    <property type="entry name" value="AA9"/>
    <property type="match status" value="1"/>
</dbReference>
<comment type="similarity">
    <text evidence="9">Belongs to the polysaccharide monooxygenase AA9 family.</text>
</comment>
<evidence type="ECO:0000256" key="3">
    <source>
        <dbReference type="ARBA" id="ARBA00022525"/>
    </source>
</evidence>
<dbReference type="InterPro" id="IPR005103">
    <property type="entry name" value="AA9_LPMO"/>
</dbReference>
<evidence type="ECO:0000256" key="4">
    <source>
        <dbReference type="ARBA" id="ARBA00022729"/>
    </source>
</evidence>
<dbReference type="GO" id="GO:0030245">
    <property type="term" value="P:cellulose catabolic process"/>
    <property type="evidence" value="ECO:0007669"/>
    <property type="project" value="UniProtKB-KW"/>
</dbReference>
<comment type="subcellular location">
    <subcellularLocation>
        <location evidence="2">Secreted</location>
    </subcellularLocation>
</comment>
<comment type="cofactor">
    <cofactor evidence="1">
        <name>Cu(2+)</name>
        <dbReference type="ChEBI" id="CHEBI:29036"/>
    </cofactor>
</comment>
<evidence type="ECO:0000256" key="2">
    <source>
        <dbReference type="ARBA" id="ARBA00004613"/>
    </source>
</evidence>
<evidence type="ECO:0000256" key="1">
    <source>
        <dbReference type="ARBA" id="ARBA00001973"/>
    </source>
</evidence>
<dbReference type="Proteomes" id="UP001175261">
    <property type="component" value="Unassembled WGS sequence"/>
</dbReference>
<reference evidence="14" key="1">
    <citation type="submission" date="2022-10" db="EMBL/GenBank/DDBJ databases">
        <title>Determination and structural analysis of whole genome sequence of Sarocladium strictum F4-1.</title>
        <authorList>
            <person name="Hu L."/>
            <person name="Jiang Y."/>
        </authorList>
    </citation>
    <scope>NUCLEOTIDE SEQUENCE</scope>
    <source>
        <strain evidence="14">F4-1</strain>
    </source>
</reference>
<evidence type="ECO:0000313" key="15">
    <source>
        <dbReference type="Proteomes" id="UP001175261"/>
    </source>
</evidence>
<gene>
    <name evidence="14" type="ORF">NLU13_0102</name>
</gene>
<dbReference type="EC" id="1.14.99.56" evidence="11"/>
<protein>
    <recommendedName>
        <fullName evidence="11">lytic cellulose monooxygenase (C4-dehydrogenating)</fullName>
        <ecNumber evidence="11">1.14.99.56</ecNumber>
    </recommendedName>
</protein>
<keyword evidence="4 12" id="KW-0732">Signal</keyword>